<keyword evidence="5" id="KW-0539">Nucleus</keyword>
<evidence type="ECO:0000256" key="3">
    <source>
        <dbReference type="ARBA" id="ARBA00022771"/>
    </source>
</evidence>
<keyword evidence="3 6" id="KW-0863">Zinc-finger</keyword>
<feature type="domain" description="BED-type" evidence="8">
    <location>
        <begin position="6"/>
        <end position="65"/>
    </location>
</feature>
<keyword evidence="4" id="KW-0862">Zinc</keyword>
<feature type="compositionally biased region" description="Basic and acidic residues" evidence="7">
    <location>
        <begin position="266"/>
        <end position="284"/>
    </location>
</feature>
<feature type="compositionally biased region" description="Low complexity" evidence="7">
    <location>
        <begin position="169"/>
        <end position="178"/>
    </location>
</feature>
<dbReference type="PANTHER" id="PTHR23215:SF0">
    <property type="entry name" value="BUB3-INTERACTING AND GLEBS MOTIF-CONTAINING PROTEIN ZNF207"/>
    <property type="match status" value="1"/>
</dbReference>
<dbReference type="GO" id="GO:0003677">
    <property type="term" value="F:DNA binding"/>
    <property type="evidence" value="ECO:0007669"/>
    <property type="project" value="InterPro"/>
</dbReference>
<proteinExistence type="predicted"/>
<feature type="region of interest" description="Disordered" evidence="7">
    <location>
        <begin position="83"/>
        <end position="120"/>
    </location>
</feature>
<dbReference type="PROSITE" id="PS50808">
    <property type="entry name" value="ZF_BED"/>
    <property type="match status" value="1"/>
</dbReference>
<dbReference type="Proteomes" id="UP001176961">
    <property type="component" value="Unassembled WGS sequence"/>
</dbReference>
<dbReference type="GO" id="GO:0008270">
    <property type="term" value="F:zinc ion binding"/>
    <property type="evidence" value="ECO:0007669"/>
    <property type="project" value="UniProtKB-KW"/>
</dbReference>
<feature type="compositionally biased region" description="Pro residues" evidence="7">
    <location>
        <begin position="107"/>
        <end position="120"/>
    </location>
</feature>
<name>A0AA36MAB1_CYLNA</name>
<organism evidence="9 10">
    <name type="scientific">Cylicocyclus nassatus</name>
    <name type="common">Nematode worm</name>
    <dbReference type="NCBI Taxonomy" id="53992"/>
    <lineage>
        <taxon>Eukaryota</taxon>
        <taxon>Metazoa</taxon>
        <taxon>Ecdysozoa</taxon>
        <taxon>Nematoda</taxon>
        <taxon>Chromadorea</taxon>
        <taxon>Rhabditida</taxon>
        <taxon>Rhabditina</taxon>
        <taxon>Rhabditomorpha</taxon>
        <taxon>Strongyloidea</taxon>
        <taxon>Strongylidae</taxon>
        <taxon>Cylicocyclus</taxon>
    </lineage>
</organism>
<feature type="region of interest" description="Disordered" evidence="7">
    <location>
        <begin position="167"/>
        <end position="326"/>
    </location>
</feature>
<evidence type="ECO:0000256" key="4">
    <source>
        <dbReference type="ARBA" id="ARBA00022833"/>
    </source>
</evidence>
<comment type="caution">
    <text evidence="9">The sequence shown here is derived from an EMBL/GenBank/DDBJ whole genome shotgun (WGS) entry which is preliminary data.</text>
</comment>
<accession>A0AA36MAB1</accession>
<dbReference type="PANTHER" id="PTHR23215">
    <property type="entry name" value="ZINC FINGER PROTEIN 207"/>
    <property type="match status" value="1"/>
</dbReference>
<feature type="compositionally biased region" description="Basic and acidic residues" evidence="7">
    <location>
        <begin position="192"/>
        <end position="208"/>
    </location>
</feature>
<dbReference type="InterPro" id="IPR003656">
    <property type="entry name" value="Znf_BED"/>
</dbReference>
<feature type="compositionally biased region" description="Basic and acidic residues" evidence="7">
    <location>
        <begin position="91"/>
        <end position="106"/>
    </location>
</feature>
<gene>
    <name evidence="9" type="ORF">CYNAS_LOCUS15258</name>
</gene>
<dbReference type="EMBL" id="CATQJL010000305">
    <property type="protein sequence ID" value="CAJ0603275.1"/>
    <property type="molecule type" value="Genomic_DNA"/>
</dbReference>
<dbReference type="InterPro" id="IPR013087">
    <property type="entry name" value="Znf_C2H2_type"/>
</dbReference>
<evidence type="ECO:0000259" key="8">
    <source>
        <dbReference type="PROSITE" id="PS50808"/>
    </source>
</evidence>
<comment type="subcellular location">
    <subcellularLocation>
        <location evidence="1">Nucleus</location>
    </subcellularLocation>
</comment>
<feature type="compositionally biased region" description="Basic and acidic residues" evidence="7">
    <location>
        <begin position="224"/>
        <end position="253"/>
    </location>
</feature>
<evidence type="ECO:0000313" key="10">
    <source>
        <dbReference type="Proteomes" id="UP001176961"/>
    </source>
</evidence>
<dbReference type="SMART" id="SM00355">
    <property type="entry name" value="ZnF_C2H2"/>
    <property type="match status" value="2"/>
</dbReference>
<evidence type="ECO:0000313" key="9">
    <source>
        <dbReference type="EMBL" id="CAJ0603275.1"/>
    </source>
</evidence>
<dbReference type="GO" id="GO:0005634">
    <property type="term" value="C:nucleus"/>
    <property type="evidence" value="ECO:0007669"/>
    <property type="project" value="UniProtKB-SubCell"/>
</dbReference>
<reference evidence="9" key="1">
    <citation type="submission" date="2023-07" db="EMBL/GenBank/DDBJ databases">
        <authorList>
            <consortium name="CYATHOMIX"/>
        </authorList>
    </citation>
    <scope>NUCLEOTIDE SEQUENCE</scope>
    <source>
        <strain evidence="9">N/A</strain>
    </source>
</reference>
<keyword evidence="10" id="KW-1185">Reference proteome</keyword>
<dbReference type="PROSITE" id="PS00028">
    <property type="entry name" value="ZINC_FINGER_C2H2_1"/>
    <property type="match status" value="2"/>
</dbReference>
<evidence type="ECO:0000256" key="1">
    <source>
        <dbReference type="ARBA" id="ARBA00004123"/>
    </source>
</evidence>
<protein>
    <recommendedName>
        <fullName evidence="8">BED-type domain-containing protein</fullName>
    </recommendedName>
</protein>
<evidence type="ECO:0000256" key="7">
    <source>
        <dbReference type="SAM" id="MobiDB-lite"/>
    </source>
</evidence>
<evidence type="ECO:0000256" key="6">
    <source>
        <dbReference type="PROSITE-ProRule" id="PRU00027"/>
    </source>
</evidence>
<dbReference type="CDD" id="cd20908">
    <property type="entry name" value="SUF4-like"/>
    <property type="match status" value="1"/>
</dbReference>
<dbReference type="AlphaFoldDB" id="A0AA36MAB1"/>
<evidence type="ECO:0000256" key="2">
    <source>
        <dbReference type="ARBA" id="ARBA00022723"/>
    </source>
</evidence>
<feature type="compositionally biased region" description="Basic and acidic residues" evidence="7">
    <location>
        <begin position="300"/>
        <end position="323"/>
    </location>
</feature>
<sequence>MGRKKKKIERPWCWYCNREFDDEKVLIQHQKAKHFKCHICHKKLFSGPGLAIHCMQVHKETIDKIPGAVPGRDSSQMEIYGMQGIPPGCLRGDEEPDAKRDRKDDMPPMPPGPMPSMPPMMPGMPPFPPFPMMPPMMPPGMPGMPPFMPPPPGMGMPPVPPYGMPAPPSMGSSASSAGPVPPKTGAAGGPSDEGHVEGGSEYDTDYRSAVDYNRSARDNYGYEGGDHYAADDYARGPPKDDYRSPREDFKNARVDYGAVPGPTSDDYARDDQDSYARGRGDYDNRGMPPYDNYSRGMPPRSDDYPRVSRFDRPPDDRIPERGPNDNYGAPAYNGNGMGSNPSALNSSAAAVANKIGAKTRIIHPDDHQTMSLGYAHSQMIVDLGHVCPSEQKPSFQEERRALMTTGSHTVTIS</sequence>
<evidence type="ECO:0000256" key="5">
    <source>
        <dbReference type="ARBA" id="ARBA00023242"/>
    </source>
</evidence>
<keyword evidence="2" id="KW-0479">Metal-binding</keyword>